<accession>A2Q1Y9</accession>
<protein>
    <submittedName>
        <fullName evidence="1">Uncharacterized protein</fullName>
    </submittedName>
</protein>
<organism evidence="1">
    <name type="scientific">Medicago truncatula</name>
    <name type="common">Barrel medic</name>
    <name type="synonym">Medicago tribuloides</name>
    <dbReference type="NCBI Taxonomy" id="3880"/>
    <lineage>
        <taxon>Eukaryota</taxon>
        <taxon>Viridiplantae</taxon>
        <taxon>Streptophyta</taxon>
        <taxon>Embryophyta</taxon>
        <taxon>Tracheophyta</taxon>
        <taxon>Spermatophyta</taxon>
        <taxon>Magnoliopsida</taxon>
        <taxon>eudicotyledons</taxon>
        <taxon>Gunneridae</taxon>
        <taxon>Pentapetalae</taxon>
        <taxon>rosids</taxon>
        <taxon>fabids</taxon>
        <taxon>Fabales</taxon>
        <taxon>Fabaceae</taxon>
        <taxon>Papilionoideae</taxon>
        <taxon>50 kb inversion clade</taxon>
        <taxon>NPAAA clade</taxon>
        <taxon>Hologalegina</taxon>
        <taxon>IRL clade</taxon>
        <taxon>Trifolieae</taxon>
        <taxon>Medicago</taxon>
    </lineage>
</organism>
<evidence type="ECO:0000313" key="1">
    <source>
        <dbReference type="EMBL" id="ABN05955.1"/>
    </source>
</evidence>
<proteinExistence type="predicted"/>
<sequence>MKLGSPFLSLVKSTDNETGIGSTLIALTTHFLKSYSGIIVTDPSSVPENNHDGRGRRERV</sequence>
<gene>
    <name evidence="1" type="ORF">MtrDRAFT_AC149134g29v2</name>
</gene>
<dbReference type="AlphaFoldDB" id="A2Q1Y9"/>
<name>A2Q1Y9_MEDTR</name>
<dbReference type="EMBL" id="AC149134">
    <property type="protein sequence ID" value="ABN05955.1"/>
    <property type="molecule type" value="Genomic_DNA"/>
</dbReference>
<reference evidence="1" key="2">
    <citation type="submission" date="2007-03" db="EMBL/GenBank/DDBJ databases">
        <authorList>
            <consortium name="The International Medicago Genome Annotation Group"/>
        </authorList>
    </citation>
    <scope>NUCLEOTIDE SEQUENCE</scope>
</reference>
<reference evidence="1" key="1">
    <citation type="submission" date="2004-08" db="EMBL/GenBank/DDBJ databases">
        <authorList>
            <person name="Town C.D."/>
        </authorList>
    </citation>
    <scope>NUCLEOTIDE SEQUENCE</scope>
</reference>